<dbReference type="EMBL" id="CP097753">
    <property type="protein sequence ID" value="URJ27958.1"/>
    <property type="molecule type" value="Genomic_DNA"/>
</dbReference>
<evidence type="ECO:0000256" key="3">
    <source>
        <dbReference type="ARBA" id="ARBA00022884"/>
    </source>
</evidence>
<organism evidence="8 9">
    <name type="scientific">Candidatus Blochmannia vicinus</name>
    <name type="common">nom. nud.</name>
    <dbReference type="NCBI Taxonomy" id="251540"/>
    <lineage>
        <taxon>Bacteria</taxon>
        <taxon>Pseudomonadati</taxon>
        <taxon>Pseudomonadota</taxon>
        <taxon>Gammaproteobacteria</taxon>
        <taxon>Enterobacterales</taxon>
        <taxon>Enterobacteriaceae</taxon>
        <taxon>ant endosymbionts</taxon>
        <taxon>Candidatus Blochmanniella</taxon>
    </lineage>
</organism>
<accession>A0A9Q8TWP1</accession>
<sequence length="145" mass="16891">MKTISRRRARECALQALYSWQLSKNNAKEIENYIITERDIQNLNVSYFHKLYIGVINFAEELDKLMIPHLSRSLEKLGYIEHVVLRIALFELIKCNDIPYKVAINEAIELVKIFGAEKSHKFVNGVLDKIVTQICIKKNNRTIDV</sequence>
<evidence type="ECO:0000256" key="4">
    <source>
        <dbReference type="ARBA" id="ARBA00023015"/>
    </source>
</evidence>
<protein>
    <recommendedName>
        <fullName evidence="6">Transcription antitermination protein NusB</fullName>
    </recommendedName>
    <alternativeName>
        <fullName evidence="6">Antitermination factor NusB</fullName>
    </alternativeName>
</protein>
<dbReference type="Pfam" id="PF01029">
    <property type="entry name" value="NusB"/>
    <property type="match status" value="1"/>
</dbReference>
<dbReference type="GO" id="GO:0003723">
    <property type="term" value="F:RNA binding"/>
    <property type="evidence" value="ECO:0007669"/>
    <property type="project" value="UniProtKB-UniRule"/>
</dbReference>
<keyword evidence="5 6" id="KW-0804">Transcription</keyword>
<gene>
    <name evidence="6 8" type="primary">nusB</name>
    <name evidence="8" type="ORF">M9393_02050</name>
</gene>
<dbReference type="AlphaFoldDB" id="A0A9Q8TWP1"/>
<dbReference type="Gene3D" id="1.10.940.10">
    <property type="entry name" value="NusB-like"/>
    <property type="match status" value="1"/>
</dbReference>
<name>A0A9Q8TWP1_9ENTR</name>
<comment type="function">
    <text evidence="6">Involved in transcription antitermination. Required for transcription of ribosomal RNA (rRNA) genes. Binds specifically to the boxA antiterminator sequence of the ribosomal RNA (rrn) operons.</text>
</comment>
<evidence type="ECO:0000313" key="9">
    <source>
        <dbReference type="Proteomes" id="UP001056209"/>
    </source>
</evidence>
<evidence type="ECO:0000313" key="8">
    <source>
        <dbReference type="EMBL" id="URJ27958.1"/>
    </source>
</evidence>
<dbReference type="InterPro" id="IPR011605">
    <property type="entry name" value="NusB_fam"/>
</dbReference>
<proteinExistence type="inferred from homology"/>
<dbReference type="FunFam" id="1.10.940.10:FF:000001">
    <property type="entry name" value="Transcription antitermination factor NusB"/>
    <property type="match status" value="1"/>
</dbReference>
<evidence type="ECO:0000256" key="2">
    <source>
        <dbReference type="ARBA" id="ARBA00022814"/>
    </source>
</evidence>
<dbReference type="CDD" id="cd00619">
    <property type="entry name" value="Terminator_NusB"/>
    <property type="match status" value="1"/>
</dbReference>
<dbReference type="HAMAP" id="MF_00073">
    <property type="entry name" value="NusB"/>
    <property type="match status" value="1"/>
</dbReference>
<dbReference type="Proteomes" id="UP001056209">
    <property type="component" value="Chromosome"/>
</dbReference>
<dbReference type="GO" id="GO:0005829">
    <property type="term" value="C:cytosol"/>
    <property type="evidence" value="ECO:0007669"/>
    <property type="project" value="TreeGrafter"/>
</dbReference>
<dbReference type="NCBIfam" id="TIGR01951">
    <property type="entry name" value="nusB"/>
    <property type="match status" value="1"/>
</dbReference>
<dbReference type="InterPro" id="IPR006027">
    <property type="entry name" value="NusB_RsmB_TIM44"/>
</dbReference>
<keyword evidence="4 6" id="KW-0805">Transcription regulation</keyword>
<evidence type="ECO:0000256" key="5">
    <source>
        <dbReference type="ARBA" id="ARBA00023163"/>
    </source>
</evidence>
<reference evidence="8" key="1">
    <citation type="submission" date="2022-05" db="EMBL/GenBank/DDBJ databases">
        <title>Impact of host demography and evolutionary history on endosymbiont molecular evolution: a test in carpenter ants (Genus Camponotus) and their Blochmannia endosymbionts.</title>
        <authorList>
            <person name="Manthey J.D."/>
            <person name="Giron J.C."/>
            <person name="Hruska J.P."/>
        </authorList>
    </citation>
    <scope>NUCLEOTIDE SEQUENCE</scope>
    <source>
        <strain evidence="8">C-039</strain>
    </source>
</reference>
<comment type="similarity">
    <text evidence="1 6">Belongs to the NusB family.</text>
</comment>
<evidence type="ECO:0000256" key="6">
    <source>
        <dbReference type="HAMAP-Rule" id="MF_00073"/>
    </source>
</evidence>
<evidence type="ECO:0000259" key="7">
    <source>
        <dbReference type="Pfam" id="PF01029"/>
    </source>
</evidence>
<evidence type="ECO:0000256" key="1">
    <source>
        <dbReference type="ARBA" id="ARBA00005952"/>
    </source>
</evidence>
<dbReference type="PANTHER" id="PTHR11078:SF3">
    <property type="entry name" value="ANTITERMINATION NUSB DOMAIN-CONTAINING PROTEIN"/>
    <property type="match status" value="1"/>
</dbReference>
<dbReference type="SUPFAM" id="SSF48013">
    <property type="entry name" value="NusB-like"/>
    <property type="match status" value="1"/>
</dbReference>
<dbReference type="PANTHER" id="PTHR11078">
    <property type="entry name" value="N UTILIZATION SUBSTANCE PROTEIN B-RELATED"/>
    <property type="match status" value="1"/>
</dbReference>
<dbReference type="GO" id="GO:0031564">
    <property type="term" value="P:transcription antitermination"/>
    <property type="evidence" value="ECO:0007669"/>
    <property type="project" value="UniProtKB-KW"/>
</dbReference>
<feature type="domain" description="NusB/RsmB/TIM44" evidence="7">
    <location>
        <begin position="7"/>
        <end position="131"/>
    </location>
</feature>
<keyword evidence="3 6" id="KW-0694">RNA-binding</keyword>
<dbReference type="InterPro" id="IPR035926">
    <property type="entry name" value="NusB-like_sf"/>
</dbReference>
<dbReference type="RefSeq" id="WP_250248351.1">
    <property type="nucleotide sequence ID" value="NZ_CP097753.1"/>
</dbReference>
<keyword evidence="2 6" id="KW-0889">Transcription antitermination</keyword>
<dbReference type="GO" id="GO:0006353">
    <property type="term" value="P:DNA-templated transcription termination"/>
    <property type="evidence" value="ECO:0007669"/>
    <property type="project" value="UniProtKB-UniRule"/>
</dbReference>